<sequence length="35" mass="4174">KAKEGMILHRQGKSYEEISIHLECDEIFIREVLEE</sequence>
<feature type="non-terminal residue" evidence="1">
    <location>
        <position position="1"/>
    </location>
</feature>
<evidence type="ECO:0000313" key="1">
    <source>
        <dbReference type="EMBL" id="GAG81327.1"/>
    </source>
</evidence>
<dbReference type="AlphaFoldDB" id="X1BJD3"/>
<proteinExistence type="predicted"/>
<accession>X1BJD3</accession>
<evidence type="ECO:0008006" key="2">
    <source>
        <dbReference type="Google" id="ProtNLM"/>
    </source>
</evidence>
<organism evidence="1">
    <name type="scientific">marine sediment metagenome</name>
    <dbReference type="NCBI Taxonomy" id="412755"/>
    <lineage>
        <taxon>unclassified sequences</taxon>
        <taxon>metagenomes</taxon>
        <taxon>ecological metagenomes</taxon>
    </lineage>
</organism>
<reference evidence="1" key="1">
    <citation type="journal article" date="2014" name="Front. Microbiol.">
        <title>High frequency of phylogenetically diverse reductive dehalogenase-homologous genes in deep subseafloor sedimentary metagenomes.</title>
        <authorList>
            <person name="Kawai M."/>
            <person name="Futagami T."/>
            <person name="Toyoda A."/>
            <person name="Takaki Y."/>
            <person name="Nishi S."/>
            <person name="Hori S."/>
            <person name="Arai W."/>
            <person name="Tsubouchi T."/>
            <person name="Morono Y."/>
            <person name="Uchiyama I."/>
            <person name="Ito T."/>
            <person name="Fujiyama A."/>
            <person name="Inagaki F."/>
            <person name="Takami H."/>
        </authorList>
    </citation>
    <scope>NUCLEOTIDE SEQUENCE</scope>
    <source>
        <strain evidence="1">Expedition CK06-06</strain>
    </source>
</reference>
<gene>
    <name evidence="1" type="ORF">S01H4_23889</name>
</gene>
<protein>
    <recommendedName>
        <fullName evidence="2">RNA polymerase sigma-70 region 4 domain-containing protein</fullName>
    </recommendedName>
</protein>
<dbReference type="EMBL" id="BART01011144">
    <property type="protein sequence ID" value="GAG81327.1"/>
    <property type="molecule type" value="Genomic_DNA"/>
</dbReference>
<name>X1BJD3_9ZZZZ</name>
<comment type="caution">
    <text evidence="1">The sequence shown here is derived from an EMBL/GenBank/DDBJ whole genome shotgun (WGS) entry which is preliminary data.</text>
</comment>